<dbReference type="SMART" id="SM00382">
    <property type="entry name" value="AAA"/>
    <property type="match status" value="1"/>
</dbReference>
<evidence type="ECO:0000256" key="4">
    <source>
        <dbReference type="ARBA" id="ARBA00022475"/>
    </source>
</evidence>
<dbReference type="InterPro" id="IPR015856">
    <property type="entry name" value="ABC_transpr_CbiO/EcfA_su"/>
</dbReference>
<sequence length="269" mass="29835">MSDIPLLQFKDVTFQYDSDGPAILKNVSYDVYPGQWVSIVGHNGSGKSTMAKLIAGIEQTFDGDILIDQSSIKGTELSAFHHHIGIVFQNPDNQFVGSTVNYDVAFGLENKSVPTEEMHEIVARVLKDVDMYDKQNHEPSALSGGQKQRVAIAGVLALQPKLIILDEATAMLDPEGKREIFDMIKKLNHVHQVTVISITHDLSEVVESDKIIVMNQGRIAMSGSVASIFKHSHELLEMGLDLPFEMRIAQKLNLSQAYLNYDELLESLT</sequence>
<evidence type="ECO:0000256" key="7">
    <source>
        <dbReference type="ARBA" id="ARBA00022967"/>
    </source>
</evidence>
<name>A0ABS0T9N4_9STAP</name>
<comment type="subcellular location">
    <subcellularLocation>
        <location evidence="1">Cell membrane</location>
        <topology evidence="1">Peripheral membrane protein</topology>
    </subcellularLocation>
</comment>
<evidence type="ECO:0000256" key="1">
    <source>
        <dbReference type="ARBA" id="ARBA00004202"/>
    </source>
</evidence>
<evidence type="ECO:0000256" key="6">
    <source>
        <dbReference type="ARBA" id="ARBA00022840"/>
    </source>
</evidence>
<keyword evidence="5" id="KW-0547">Nucleotide-binding</keyword>
<accession>A0ABS0T9N4</accession>
<organism evidence="10 11">
    <name type="scientific">Staphylococcus canis</name>
    <dbReference type="NCBI Taxonomy" id="2724942"/>
    <lineage>
        <taxon>Bacteria</taxon>
        <taxon>Bacillati</taxon>
        <taxon>Bacillota</taxon>
        <taxon>Bacilli</taxon>
        <taxon>Bacillales</taxon>
        <taxon>Staphylococcaceae</taxon>
        <taxon>Staphylococcus</taxon>
    </lineage>
</organism>
<keyword evidence="8" id="KW-0472">Membrane</keyword>
<dbReference type="InterPro" id="IPR030947">
    <property type="entry name" value="EcfA_1"/>
</dbReference>
<keyword evidence="6" id="KW-0067">ATP-binding</keyword>
<dbReference type="InterPro" id="IPR050095">
    <property type="entry name" value="ECF_ABC_transporter_ATP-bd"/>
</dbReference>
<evidence type="ECO:0000256" key="8">
    <source>
        <dbReference type="ARBA" id="ARBA00023136"/>
    </source>
</evidence>
<evidence type="ECO:0000256" key="5">
    <source>
        <dbReference type="ARBA" id="ARBA00022741"/>
    </source>
</evidence>
<dbReference type="NCBIfam" id="NF010167">
    <property type="entry name" value="PRK13648.1"/>
    <property type="match status" value="1"/>
</dbReference>
<dbReference type="Pfam" id="PF00005">
    <property type="entry name" value="ABC_tran"/>
    <property type="match status" value="1"/>
</dbReference>
<dbReference type="RefSeq" id="WP_198617461.1">
    <property type="nucleotide sequence ID" value="NZ_JABANU010000006.1"/>
</dbReference>
<dbReference type="Proteomes" id="UP000751852">
    <property type="component" value="Unassembled WGS sequence"/>
</dbReference>
<dbReference type="NCBIfam" id="TIGR04520">
    <property type="entry name" value="ECF_ATPase_1"/>
    <property type="match status" value="1"/>
</dbReference>
<reference evidence="10 11" key="1">
    <citation type="submission" date="2020-04" db="EMBL/GenBank/DDBJ databases">
        <title>Staphylococcus species from domestic dog.</title>
        <authorList>
            <person name="Paterson G.K."/>
        </authorList>
    </citation>
    <scope>NUCLEOTIDE SEQUENCE [LARGE SCALE GENOMIC DNA]</scope>
    <source>
        <strain evidence="10 11">H16/1A</strain>
    </source>
</reference>
<keyword evidence="11" id="KW-1185">Reference proteome</keyword>
<evidence type="ECO:0000313" key="11">
    <source>
        <dbReference type="Proteomes" id="UP000751852"/>
    </source>
</evidence>
<evidence type="ECO:0000259" key="9">
    <source>
        <dbReference type="PROSITE" id="PS50893"/>
    </source>
</evidence>
<evidence type="ECO:0000313" key="10">
    <source>
        <dbReference type="EMBL" id="MBI5974676.1"/>
    </source>
</evidence>
<dbReference type="PANTHER" id="PTHR43553">
    <property type="entry name" value="HEAVY METAL TRANSPORTER"/>
    <property type="match status" value="1"/>
</dbReference>
<gene>
    <name evidence="10" type="ORF">HHH54_03560</name>
</gene>
<keyword evidence="3" id="KW-0813">Transport</keyword>
<dbReference type="Gene3D" id="3.40.50.300">
    <property type="entry name" value="P-loop containing nucleotide triphosphate hydrolases"/>
    <property type="match status" value="1"/>
</dbReference>
<dbReference type="InterPro" id="IPR003439">
    <property type="entry name" value="ABC_transporter-like_ATP-bd"/>
</dbReference>
<evidence type="ECO:0000256" key="2">
    <source>
        <dbReference type="ARBA" id="ARBA00005417"/>
    </source>
</evidence>
<keyword evidence="4" id="KW-1003">Cell membrane</keyword>
<feature type="domain" description="ABC transporter" evidence="9">
    <location>
        <begin position="7"/>
        <end position="241"/>
    </location>
</feature>
<dbReference type="InterPro" id="IPR027417">
    <property type="entry name" value="P-loop_NTPase"/>
</dbReference>
<dbReference type="PANTHER" id="PTHR43553:SF24">
    <property type="entry name" value="ENERGY-COUPLING FACTOR TRANSPORTER ATP-BINDING PROTEIN ECFA1"/>
    <property type="match status" value="1"/>
</dbReference>
<dbReference type="EMBL" id="JABANU010000006">
    <property type="protein sequence ID" value="MBI5974676.1"/>
    <property type="molecule type" value="Genomic_DNA"/>
</dbReference>
<evidence type="ECO:0000256" key="3">
    <source>
        <dbReference type="ARBA" id="ARBA00022448"/>
    </source>
</evidence>
<proteinExistence type="inferred from homology"/>
<keyword evidence="7" id="KW-1278">Translocase</keyword>
<dbReference type="InterPro" id="IPR003593">
    <property type="entry name" value="AAA+_ATPase"/>
</dbReference>
<dbReference type="PROSITE" id="PS00211">
    <property type="entry name" value="ABC_TRANSPORTER_1"/>
    <property type="match status" value="1"/>
</dbReference>
<protein>
    <submittedName>
        <fullName evidence="10">Energy-coupling factor transporter ATPase</fullName>
    </submittedName>
</protein>
<dbReference type="SUPFAM" id="SSF52540">
    <property type="entry name" value="P-loop containing nucleoside triphosphate hydrolases"/>
    <property type="match status" value="1"/>
</dbReference>
<dbReference type="CDD" id="cd03225">
    <property type="entry name" value="ABC_cobalt_CbiO_domain1"/>
    <property type="match status" value="1"/>
</dbReference>
<comment type="similarity">
    <text evidence="2">Belongs to the ABC transporter superfamily.</text>
</comment>
<dbReference type="InterPro" id="IPR017871">
    <property type="entry name" value="ABC_transporter-like_CS"/>
</dbReference>
<comment type="caution">
    <text evidence="10">The sequence shown here is derived from an EMBL/GenBank/DDBJ whole genome shotgun (WGS) entry which is preliminary data.</text>
</comment>
<dbReference type="PROSITE" id="PS50893">
    <property type="entry name" value="ABC_TRANSPORTER_2"/>
    <property type="match status" value="1"/>
</dbReference>